<name>A0A964E6T4_9PROT</name>
<evidence type="ECO:0000256" key="2">
    <source>
        <dbReference type="ARBA" id="ARBA00023015"/>
    </source>
</evidence>
<dbReference type="PANTHER" id="PTHR43133">
    <property type="entry name" value="RNA POLYMERASE ECF-TYPE SIGMA FACTO"/>
    <property type="match status" value="1"/>
</dbReference>
<reference evidence="7 8" key="1">
    <citation type="journal article" date="2021" name="Microorganisms">
        <title>Acidisoma silvae sp. nov. and Acidisomacellulosilytica sp. nov., Two Acidophilic Bacteria Isolated from Decaying Wood, Hydrolyzing Cellulose and Producing Poly-3-hydroxybutyrate.</title>
        <authorList>
            <person name="Mieszkin S."/>
            <person name="Pouder E."/>
            <person name="Uroz S."/>
            <person name="Simon-Colin C."/>
            <person name="Alain K."/>
        </authorList>
    </citation>
    <scope>NUCLEOTIDE SEQUENCE [LARGE SCALE GENOMIC DNA]</scope>
    <source>
        <strain evidence="7 8">HW T5.17</strain>
    </source>
</reference>
<dbReference type="PANTHER" id="PTHR43133:SF62">
    <property type="entry name" value="RNA POLYMERASE SIGMA FACTOR SIGZ"/>
    <property type="match status" value="1"/>
</dbReference>
<dbReference type="GO" id="GO:0016987">
    <property type="term" value="F:sigma factor activity"/>
    <property type="evidence" value="ECO:0007669"/>
    <property type="project" value="UniProtKB-KW"/>
</dbReference>
<dbReference type="Gene3D" id="1.10.10.10">
    <property type="entry name" value="Winged helix-like DNA-binding domain superfamily/Winged helix DNA-binding domain"/>
    <property type="match status" value="1"/>
</dbReference>
<dbReference type="Gene3D" id="1.10.1740.10">
    <property type="match status" value="1"/>
</dbReference>
<organism evidence="7 8">
    <name type="scientific">Acidisoma cellulosilyticum</name>
    <dbReference type="NCBI Taxonomy" id="2802395"/>
    <lineage>
        <taxon>Bacteria</taxon>
        <taxon>Pseudomonadati</taxon>
        <taxon>Pseudomonadota</taxon>
        <taxon>Alphaproteobacteria</taxon>
        <taxon>Acetobacterales</taxon>
        <taxon>Acidocellaceae</taxon>
        <taxon>Acidisoma</taxon>
    </lineage>
</organism>
<keyword evidence="2" id="KW-0805">Transcription regulation</keyword>
<dbReference type="AlphaFoldDB" id="A0A964E6T4"/>
<keyword evidence="8" id="KW-1185">Reference proteome</keyword>
<comment type="caution">
    <text evidence="7">The sequence shown here is derived from an EMBL/GenBank/DDBJ whole genome shotgun (WGS) entry which is preliminary data.</text>
</comment>
<feature type="domain" description="RNA polymerase sigma-70 region 2" evidence="5">
    <location>
        <begin position="20"/>
        <end position="88"/>
    </location>
</feature>
<protein>
    <submittedName>
        <fullName evidence="7">Sigma-70 family RNA polymerase sigma factor</fullName>
    </submittedName>
</protein>
<dbReference type="Pfam" id="PF04542">
    <property type="entry name" value="Sigma70_r2"/>
    <property type="match status" value="1"/>
</dbReference>
<dbReference type="InterPro" id="IPR013325">
    <property type="entry name" value="RNA_pol_sigma_r2"/>
</dbReference>
<dbReference type="SUPFAM" id="SSF88659">
    <property type="entry name" value="Sigma3 and sigma4 domains of RNA polymerase sigma factors"/>
    <property type="match status" value="1"/>
</dbReference>
<dbReference type="Pfam" id="PF08281">
    <property type="entry name" value="Sigma70_r4_2"/>
    <property type="match status" value="1"/>
</dbReference>
<gene>
    <name evidence="7" type="ORF">ACELLULO517_24020</name>
</gene>
<evidence type="ECO:0000259" key="6">
    <source>
        <dbReference type="Pfam" id="PF08281"/>
    </source>
</evidence>
<evidence type="ECO:0000256" key="3">
    <source>
        <dbReference type="ARBA" id="ARBA00023082"/>
    </source>
</evidence>
<dbReference type="InterPro" id="IPR013324">
    <property type="entry name" value="RNA_pol_sigma_r3/r4-like"/>
</dbReference>
<dbReference type="SUPFAM" id="SSF88946">
    <property type="entry name" value="Sigma2 domain of RNA polymerase sigma factors"/>
    <property type="match status" value="1"/>
</dbReference>
<keyword evidence="4" id="KW-0804">Transcription</keyword>
<keyword evidence="3" id="KW-0731">Sigma factor</keyword>
<evidence type="ECO:0000259" key="5">
    <source>
        <dbReference type="Pfam" id="PF04542"/>
    </source>
</evidence>
<evidence type="ECO:0000256" key="1">
    <source>
        <dbReference type="ARBA" id="ARBA00010641"/>
    </source>
</evidence>
<dbReference type="GO" id="GO:0006352">
    <property type="term" value="P:DNA-templated transcription initiation"/>
    <property type="evidence" value="ECO:0007669"/>
    <property type="project" value="InterPro"/>
</dbReference>
<dbReference type="InterPro" id="IPR036388">
    <property type="entry name" value="WH-like_DNA-bd_sf"/>
</dbReference>
<comment type="similarity">
    <text evidence="1">Belongs to the sigma-70 factor family. ECF subfamily.</text>
</comment>
<dbReference type="Proteomes" id="UP000721844">
    <property type="component" value="Unassembled WGS sequence"/>
</dbReference>
<dbReference type="InterPro" id="IPR013249">
    <property type="entry name" value="RNA_pol_sigma70_r4_t2"/>
</dbReference>
<dbReference type="InterPro" id="IPR039425">
    <property type="entry name" value="RNA_pol_sigma-70-like"/>
</dbReference>
<accession>A0A964E6T4</accession>
<proteinExistence type="inferred from homology"/>
<evidence type="ECO:0000313" key="7">
    <source>
        <dbReference type="EMBL" id="MCB8883338.1"/>
    </source>
</evidence>
<evidence type="ECO:0000313" key="8">
    <source>
        <dbReference type="Proteomes" id="UP000721844"/>
    </source>
</evidence>
<feature type="domain" description="RNA polymerase sigma factor 70 region 4 type 2" evidence="6">
    <location>
        <begin position="117"/>
        <end position="168"/>
    </location>
</feature>
<dbReference type="NCBIfam" id="TIGR02937">
    <property type="entry name" value="sigma70-ECF"/>
    <property type="match status" value="1"/>
</dbReference>
<dbReference type="InterPro" id="IPR007627">
    <property type="entry name" value="RNA_pol_sigma70_r2"/>
</dbReference>
<evidence type="ECO:0000256" key="4">
    <source>
        <dbReference type="ARBA" id="ARBA00023163"/>
    </source>
</evidence>
<dbReference type="InterPro" id="IPR014284">
    <property type="entry name" value="RNA_pol_sigma-70_dom"/>
</dbReference>
<dbReference type="EMBL" id="JAESVA010000012">
    <property type="protein sequence ID" value="MCB8883338.1"/>
    <property type="molecule type" value="Genomic_DNA"/>
</dbReference>
<dbReference type="GO" id="GO:0003677">
    <property type="term" value="F:DNA binding"/>
    <property type="evidence" value="ECO:0007669"/>
    <property type="project" value="InterPro"/>
</dbReference>
<sequence>MLTALLLRCATGDRTAFRALYDAQSSRLHGLAMRITRDPALAADATHDAFVQVWNQAVRFDPARGAAGAWLTSIVRYRALDITRRRVREQPGYEPPEQEDDSPDALARLVSSDEGAALHRCLGELEPDRRLLLVQAFTDGLTHNDISEKTGTPLGTIKSWIRRSLASLKRCLET</sequence>